<dbReference type="SUPFAM" id="SSF75005">
    <property type="entry name" value="Arabinanase/levansucrase/invertase"/>
    <property type="match status" value="1"/>
</dbReference>
<evidence type="ECO:0000256" key="1">
    <source>
        <dbReference type="ARBA" id="ARBA00009865"/>
    </source>
</evidence>
<dbReference type="EMBL" id="JAUQSY010000001">
    <property type="protein sequence ID" value="MDO7873312.1"/>
    <property type="molecule type" value="Genomic_DNA"/>
</dbReference>
<dbReference type="InterPro" id="IPR006710">
    <property type="entry name" value="Glyco_hydro_43"/>
</dbReference>
<dbReference type="PANTHER" id="PTHR43772">
    <property type="entry name" value="ENDO-1,4-BETA-XYLANASE"/>
    <property type="match status" value="1"/>
</dbReference>
<dbReference type="GO" id="GO:0016787">
    <property type="term" value="F:hydrolase activity"/>
    <property type="evidence" value="ECO:0007669"/>
    <property type="project" value="UniProtKB-KW"/>
</dbReference>
<protein>
    <submittedName>
        <fullName evidence="7">Glycoside hydrolase family 43 protein</fullName>
    </submittedName>
</protein>
<keyword evidence="2" id="KW-0624">Polysaccharide degradation</keyword>
<dbReference type="Gene3D" id="2.115.10.20">
    <property type="entry name" value="Glycosyl hydrolase domain, family 43"/>
    <property type="match status" value="1"/>
</dbReference>
<dbReference type="InterPro" id="IPR052176">
    <property type="entry name" value="Glycosyl_Hydrlase_43_Enz"/>
</dbReference>
<sequence>MKTTSLLLGVSLLAAACQKDKPAPFVPPVVVPVTYHNPSITNKFVGDPAALVSNGTVYLYGGHDEAAVGQQAYVMNEWLCYSSTDMVTWAEHPVPLRVTDFSWARADAWASQVVERNGKFYWYATVDHRTVPGKAIGVAVSNSPTGPFVDARGTALVTNAMTTDVSSFFDDIDPTVFIDDDGQTYLYWGNTGCYYARLKANMTELDGPIHNVTADLVAYTEAPWLHKRGDWYYLSYASEFPEKIAYAMSRSPAGPWQYKGVLNELADNCNTNHQAIIDYKGKSYFIYHNGLGRPDGGSYRRAVNIDYLNYNADGTLQKVIMTSKGVDAAL</sequence>
<dbReference type="PROSITE" id="PS51257">
    <property type="entry name" value="PROKAR_LIPOPROTEIN"/>
    <property type="match status" value="1"/>
</dbReference>
<name>A0ABT9B8I0_9BACT</name>
<keyword evidence="3 6" id="KW-0378">Hydrolase</keyword>
<dbReference type="PANTHER" id="PTHR43772:SF2">
    <property type="entry name" value="PUTATIVE (AFU_ORTHOLOGUE AFUA_2G04480)-RELATED"/>
    <property type="match status" value="1"/>
</dbReference>
<evidence type="ECO:0000313" key="7">
    <source>
        <dbReference type="EMBL" id="MDO7873312.1"/>
    </source>
</evidence>
<gene>
    <name evidence="7" type="ORF">Q5H93_01110</name>
</gene>
<dbReference type="Pfam" id="PF04616">
    <property type="entry name" value="Glyco_hydro_43"/>
    <property type="match status" value="1"/>
</dbReference>
<keyword evidence="2" id="KW-0858">Xylan degradation</keyword>
<evidence type="ECO:0000256" key="5">
    <source>
        <dbReference type="ARBA" id="ARBA00023295"/>
    </source>
</evidence>
<keyword evidence="4" id="KW-0119">Carbohydrate metabolism</keyword>
<organism evidence="7 8">
    <name type="scientific">Hymenobacter aranciens</name>
    <dbReference type="NCBI Taxonomy" id="3063996"/>
    <lineage>
        <taxon>Bacteria</taxon>
        <taxon>Pseudomonadati</taxon>
        <taxon>Bacteroidota</taxon>
        <taxon>Cytophagia</taxon>
        <taxon>Cytophagales</taxon>
        <taxon>Hymenobacteraceae</taxon>
        <taxon>Hymenobacter</taxon>
    </lineage>
</organism>
<evidence type="ECO:0000313" key="8">
    <source>
        <dbReference type="Proteomes" id="UP001176429"/>
    </source>
</evidence>
<evidence type="ECO:0000256" key="6">
    <source>
        <dbReference type="RuleBase" id="RU361187"/>
    </source>
</evidence>
<comment type="similarity">
    <text evidence="1 6">Belongs to the glycosyl hydrolase 43 family.</text>
</comment>
<evidence type="ECO:0000256" key="4">
    <source>
        <dbReference type="ARBA" id="ARBA00023277"/>
    </source>
</evidence>
<evidence type="ECO:0000256" key="2">
    <source>
        <dbReference type="ARBA" id="ARBA00022651"/>
    </source>
</evidence>
<comment type="caution">
    <text evidence="7">The sequence shown here is derived from an EMBL/GenBank/DDBJ whole genome shotgun (WGS) entry which is preliminary data.</text>
</comment>
<dbReference type="InterPro" id="IPR023296">
    <property type="entry name" value="Glyco_hydro_beta-prop_sf"/>
</dbReference>
<evidence type="ECO:0000256" key="3">
    <source>
        <dbReference type="ARBA" id="ARBA00022801"/>
    </source>
</evidence>
<dbReference type="RefSeq" id="WP_305004627.1">
    <property type="nucleotide sequence ID" value="NZ_JAUQSY010000001.1"/>
</dbReference>
<proteinExistence type="inferred from homology"/>
<accession>A0ABT9B8I0</accession>
<keyword evidence="5 6" id="KW-0326">Glycosidase</keyword>
<dbReference type="Proteomes" id="UP001176429">
    <property type="component" value="Unassembled WGS sequence"/>
</dbReference>
<dbReference type="CDD" id="cd18618">
    <property type="entry name" value="GH43_Xsa43E-like"/>
    <property type="match status" value="1"/>
</dbReference>
<keyword evidence="8" id="KW-1185">Reference proteome</keyword>
<reference evidence="7" key="1">
    <citation type="submission" date="2023-07" db="EMBL/GenBank/DDBJ databases">
        <authorList>
            <person name="Kim M.K."/>
        </authorList>
    </citation>
    <scope>NUCLEOTIDE SEQUENCE</scope>
    <source>
        <strain evidence="7">ASUV-10-1</strain>
    </source>
</reference>